<proteinExistence type="inferred from homology"/>
<dbReference type="InterPro" id="IPR050277">
    <property type="entry name" value="Sodium:Solute_Symporter"/>
</dbReference>
<feature type="transmembrane region" description="Helical" evidence="7">
    <location>
        <begin position="412"/>
        <end position="428"/>
    </location>
</feature>
<dbReference type="Gene3D" id="1.20.1730.10">
    <property type="entry name" value="Sodium/glucose cotransporter"/>
    <property type="match status" value="1"/>
</dbReference>
<feature type="transmembrane region" description="Helical" evidence="7">
    <location>
        <begin position="225"/>
        <end position="244"/>
    </location>
</feature>
<name>A0A381YBU3_9ZZZZ</name>
<comment type="subcellular location">
    <subcellularLocation>
        <location evidence="1">Membrane</location>
        <topology evidence="1">Multi-pass membrane protein</topology>
    </subcellularLocation>
</comment>
<organism evidence="8">
    <name type="scientific">marine metagenome</name>
    <dbReference type="NCBI Taxonomy" id="408172"/>
    <lineage>
        <taxon>unclassified sequences</taxon>
        <taxon>metagenomes</taxon>
        <taxon>ecological metagenomes</taxon>
    </lineage>
</organism>
<evidence type="ECO:0000256" key="1">
    <source>
        <dbReference type="ARBA" id="ARBA00004141"/>
    </source>
</evidence>
<feature type="transmembrane region" description="Helical" evidence="7">
    <location>
        <begin position="153"/>
        <end position="174"/>
    </location>
</feature>
<feature type="transmembrane region" description="Helical" evidence="7">
    <location>
        <begin position="181"/>
        <end position="199"/>
    </location>
</feature>
<feature type="transmembrane region" description="Helical" evidence="7">
    <location>
        <begin position="265"/>
        <end position="291"/>
    </location>
</feature>
<evidence type="ECO:0000256" key="5">
    <source>
        <dbReference type="ARBA" id="ARBA00022989"/>
    </source>
</evidence>
<evidence type="ECO:0000256" key="7">
    <source>
        <dbReference type="SAM" id="Phobius"/>
    </source>
</evidence>
<keyword evidence="6 7" id="KW-0472">Membrane</keyword>
<feature type="transmembrane region" description="Helical" evidence="7">
    <location>
        <begin position="440"/>
        <end position="460"/>
    </location>
</feature>
<feature type="transmembrane region" description="Helical" evidence="7">
    <location>
        <begin position="46"/>
        <end position="69"/>
    </location>
</feature>
<dbReference type="GO" id="GO:0005886">
    <property type="term" value="C:plasma membrane"/>
    <property type="evidence" value="ECO:0007669"/>
    <property type="project" value="TreeGrafter"/>
</dbReference>
<dbReference type="InterPro" id="IPR038377">
    <property type="entry name" value="Na/Glc_symporter_sf"/>
</dbReference>
<reference evidence="8" key="1">
    <citation type="submission" date="2018-05" db="EMBL/GenBank/DDBJ databases">
        <authorList>
            <person name="Lanie J.A."/>
            <person name="Ng W.-L."/>
            <person name="Kazmierczak K.M."/>
            <person name="Andrzejewski T.M."/>
            <person name="Davidsen T.M."/>
            <person name="Wayne K.J."/>
            <person name="Tettelin H."/>
            <person name="Glass J.I."/>
            <person name="Rusch D."/>
            <person name="Podicherti R."/>
            <person name="Tsui H.-C.T."/>
            <person name="Winkler M.E."/>
        </authorList>
    </citation>
    <scope>NUCLEOTIDE SEQUENCE</scope>
</reference>
<accession>A0A381YBU3</accession>
<dbReference type="GO" id="GO:0022857">
    <property type="term" value="F:transmembrane transporter activity"/>
    <property type="evidence" value="ECO:0007669"/>
    <property type="project" value="InterPro"/>
</dbReference>
<feature type="transmembrane region" description="Helical" evidence="7">
    <location>
        <begin position="120"/>
        <end position="141"/>
    </location>
</feature>
<dbReference type="CDD" id="cd11474">
    <property type="entry name" value="SLC5sbd_CHT"/>
    <property type="match status" value="1"/>
</dbReference>
<evidence type="ECO:0000256" key="6">
    <source>
        <dbReference type="ARBA" id="ARBA00023136"/>
    </source>
</evidence>
<feature type="transmembrane region" description="Helical" evidence="7">
    <location>
        <begin position="81"/>
        <end position="99"/>
    </location>
</feature>
<evidence type="ECO:0008006" key="9">
    <source>
        <dbReference type="Google" id="ProtNLM"/>
    </source>
</evidence>
<dbReference type="PANTHER" id="PTHR48086:SF7">
    <property type="entry name" value="SODIUM-SOLUTE SYMPORTER-RELATED"/>
    <property type="match status" value="1"/>
</dbReference>
<evidence type="ECO:0000256" key="4">
    <source>
        <dbReference type="ARBA" id="ARBA00022692"/>
    </source>
</evidence>
<dbReference type="EMBL" id="UINC01017776">
    <property type="protein sequence ID" value="SVA74082.1"/>
    <property type="molecule type" value="Genomic_DNA"/>
</dbReference>
<dbReference type="InterPro" id="IPR001734">
    <property type="entry name" value="Na/solute_symporter"/>
</dbReference>
<feature type="transmembrane region" description="Helical" evidence="7">
    <location>
        <begin position="384"/>
        <end position="405"/>
    </location>
</feature>
<evidence type="ECO:0000256" key="3">
    <source>
        <dbReference type="ARBA" id="ARBA00022448"/>
    </source>
</evidence>
<keyword evidence="3" id="KW-0813">Transport</keyword>
<gene>
    <name evidence="8" type="ORF">METZ01_LOCUS126936</name>
</gene>
<feature type="transmembrane region" description="Helical" evidence="7">
    <location>
        <begin position="359"/>
        <end position="378"/>
    </location>
</feature>
<protein>
    <recommendedName>
        <fullName evidence="9">Sodium:solute symporter</fullName>
    </recommendedName>
</protein>
<comment type="similarity">
    <text evidence="2">Belongs to the sodium:solute symporter (SSF) (TC 2.A.21) family.</text>
</comment>
<dbReference type="PANTHER" id="PTHR48086">
    <property type="entry name" value="SODIUM/PROLINE SYMPORTER-RELATED"/>
    <property type="match status" value="1"/>
</dbReference>
<dbReference type="PROSITE" id="PS50283">
    <property type="entry name" value="NA_SOLUT_SYMP_3"/>
    <property type="match status" value="1"/>
</dbReference>
<feature type="transmembrane region" description="Helical" evidence="7">
    <location>
        <begin position="311"/>
        <end position="338"/>
    </location>
</feature>
<feature type="transmembrane region" description="Helical" evidence="7">
    <location>
        <begin position="6"/>
        <end position="25"/>
    </location>
</feature>
<keyword evidence="4 7" id="KW-0812">Transmembrane</keyword>
<evidence type="ECO:0000313" key="8">
    <source>
        <dbReference type="EMBL" id="SVA74082.1"/>
    </source>
</evidence>
<evidence type="ECO:0000256" key="2">
    <source>
        <dbReference type="ARBA" id="ARBA00006434"/>
    </source>
</evidence>
<dbReference type="Pfam" id="PF00474">
    <property type="entry name" value="SSF"/>
    <property type="match status" value="1"/>
</dbReference>
<sequence length="501" mass="53930">MPATTIITIGALIYVAILVGISIFASRSVQNSADFIVAGRRLPLGLCVFTVFATWFGSGTLIGAAGAAYSGGFRGVLANPFGSALCLLLAGVFYARVLRRLKLLTLPDLFRLRFGRWAEIIAALSIIPAYIGWVGSIFVAFGTVLNVVAGVDFQTAIFICALITIGYTVWGGMWAVSLTDFFQAIIIIAGLLVLFPIVINDIGGLQNLIQQAPPGHFQLAPESTFYGWIMFMQGLLVIGLGNIASQDLLQRVFSARDEYVAQWSMYISSFFYLTIAMIPVLIGIAATVVLPDIANPAFVLPEMGKLYLPPLAMALFTGAMISALMSSADGGMLAPACIFSENIMRPLKSNITKSSDLNVTRWTVVVVGILGLLTALYFQNVYQLMIKSFSILMVGLFVPMTAAIYWKKANQVGAVASALGGLLSWLFFEYLNHVGSTIQLPSELMAAFVGLVLQIGMTLLSQSFNPPKTLSDIDGNAIVMSDFLGVLSLPSRPVRRIHSGE</sequence>
<keyword evidence="5 7" id="KW-1133">Transmembrane helix</keyword>
<dbReference type="AlphaFoldDB" id="A0A381YBU3"/>